<keyword evidence="5" id="KW-1185">Reference proteome</keyword>
<dbReference type="GO" id="GO:0046872">
    <property type="term" value="F:metal ion binding"/>
    <property type="evidence" value="ECO:0007669"/>
    <property type="project" value="UniProtKB-KW"/>
</dbReference>
<keyword evidence="3" id="KW-0479">Metal-binding</keyword>
<dbReference type="InterPro" id="IPR050748">
    <property type="entry name" value="Glycosyltrans_8_dom-fam"/>
</dbReference>
<protein>
    <submittedName>
        <fullName evidence="4">Glycosyl transferase GT8 family</fullName>
    </submittedName>
</protein>
<evidence type="ECO:0000256" key="1">
    <source>
        <dbReference type="ARBA" id="ARBA00022676"/>
    </source>
</evidence>
<evidence type="ECO:0000256" key="2">
    <source>
        <dbReference type="ARBA" id="ARBA00022679"/>
    </source>
</evidence>
<keyword evidence="1" id="KW-0328">Glycosyltransferase</keyword>
<dbReference type="Pfam" id="PF01501">
    <property type="entry name" value="Glyco_transf_8"/>
    <property type="match status" value="1"/>
</dbReference>
<dbReference type="eggNOG" id="COG1442">
    <property type="taxonomic scope" value="Bacteria"/>
</dbReference>
<dbReference type="GO" id="GO:0016757">
    <property type="term" value="F:glycosyltransferase activity"/>
    <property type="evidence" value="ECO:0007669"/>
    <property type="project" value="UniProtKB-KW"/>
</dbReference>
<dbReference type="KEGG" id="bpb:bpr_I0445"/>
<gene>
    <name evidence="4" type="ordered locus">bpr_I0445</name>
</gene>
<dbReference type="SUPFAM" id="SSF53448">
    <property type="entry name" value="Nucleotide-diphospho-sugar transferases"/>
    <property type="match status" value="1"/>
</dbReference>
<dbReference type="RefSeq" id="WP_013279850.1">
    <property type="nucleotide sequence ID" value="NC_014387.1"/>
</dbReference>
<keyword evidence="2 4" id="KW-0808">Transferase</keyword>
<dbReference type="HOGENOM" id="CLU_050833_0_0_9"/>
<dbReference type="STRING" id="515622.bpr_I0445"/>
<reference evidence="4 5" key="1">
    <citation type="journal article" date="2010" name="PLoS ONE">
        <title>The glycobiome of the rumen bacterium Butyrivibrio proteoclasticus B316(T) highlights adaptation to a polysaccharide-rich environment.</title>
        <authorList>
            <person name="Kelly W.J."/>
            <person name="Leahy S.C."/>
            <person name="Altermann E."/>
            <person name="Yeoman C.J."/>
            <person name="Dunne J.C."/>
            <person name="Kong Z."/>
            <person name="Pacheco D.M."/>
            <person name="Li D."/>
            <person name="Noel S.J."/>
            <person name="Moon C.D."/>
            <person name="Cookson A.L."/>
            <person name="Attwood G.T."/>
        </authorList>
    </citation>
    <scope>NUCLEOTIDE SEQUENCE [LARGE SCALE GENOMIC DNA]</scope>
    <source>
        <strain evidence="5">ATCC 51982 / DSM 14932 / B316</strain>
    </source>
</reference>
<proteinExistence type="predicted"/>
<sequence>MNRKIPVVLISDDNFIMPTCVAITSLIVNKAPETEYEIYIIMAECSDESYAKIQELNDLGTSVNLIRASLDEYRDIKQLAHISIACLLKFDVSELVPDYDKLLYLDGDIIVRGDLSELYNVELGDSYAAGVKELANITEETGNVNAGIMVFNAKRIRDEKLNIKMREIRRSLGDRSSMDQQTYNIATGKNYKYVDIRYNCIPPRVLAMQESDVAKINKLYGSSYTSLQDLVDKAVIIHYASGEKPWRYTFRPWAKEWYKYYMMSPYKNVEFKLRGIWSYRFDKMRKSVNEQGLAGFFKILSDRRNRKKKKIKAWE</sequence>
<evidence type="ECO:0000313" key="4">
    <source>
        <dbReference type="EMBL" id="ADL33193.1"/>
    </source>
</evidence>
<dbReference type="InterPro" id="IPR002495">
    <property type="entry name" value="Glyco_trans_8"/>
</dbReference>
<dbReference type="EMBL" id="CP001810">
    <property type="protein sequence ID" value="ADL33193.1"/>
    <property type="molecule type" value="Genomic_DNA"/>
</dbReference>
<dbReference type="Proteomes" id="UP000001299">
    <property type="component" value="Chromosome 1"/>
</dbReference>
<dbReference type="Gene3D" id="3.90.550.10">
    <property type="entry name" value="Spore Coat Polysaccharide Biosynthesis Protein SpsA, Chain A"/>
    <property type="match status" value="1"/>
</dbReference>
<dbReference type="PANTHER" id="PTHR13778:SF47">
    <property type="entry name" value="LIPOPOLYSACCHARIDE 1,3-GALACTOSYLTRANSFERASE"/>
    <property type="match status" value="1"/>
</dbReference>
<accession>E0RZZ2</accession>
<name>E0RZZ2_BUTPB</name>
<dbReference type="PANTHER" id="PTHR13778">
    <property type="entry name" value="GLYCOSYLTRANSFERASE 8 DOMAIN-CONTAINING PROTEIN"/>
    <property type="match status" value="1"/>
</dbReference>
<evidence type="ECO:0000256" key="3">
    <source>
        <dbReference type="ARBA" id="ARBA00022723"/>
    </source>
</evidence>
<organism evidence="4 5">
    <name type="scientific">Butyrivibrio proteoclasticus (strain ATCC 51982 / DSM 14932 / B316)</name>
    <name type="common">Clostridium proteoclasticum</name>
    <dbReference type="NCBI Taxonomy" id="515622"/>
    <lineage>
        <taxon>Bacteria</taxon>
        <taxon>Bacillati</taxon>
        <taxon>Bacillota</taxon>
        <taxon>Clostridia</taxon>
        <taxon>Lachnospirales</taxon>
        <taxon>Lachnospiraceae</taxon>
        <taxon>Butyrivibrio</taxon>
    </lineage>
</organism>
<dbReference type="CAZy" id="GT8">
    <property type="family name" value="Glycosyltransferase Family 8"/>
</dbReference>
<evidence type="ECO:0000313" key="5">
    <source>
        <dbReference type="Proteomes" id="UP000001299"/>
    </source>
</evidence>
<dbReference type="AlphaFoldDB" id="E0RZZ2"/>
<dbReference type="InterPro" id="IPR029044">
    <property type="entry name" value="Nucleotide-diphossugar_trans"/>
</dbReference>